<dbReference type="RefSeq" id="WP_344316037.1">
    <property type="nucleotide sequence ID" value="NZ_BAAAHM010000002.1"/>
</dbReference>
<dbReference type="Pfam" id="PF00251">
    <property type="entry name" value="Glyco_hydro_32N"/>
    <property type="match status" value="1"/>
</dbReference>
<dbReference type="SMART" id="SM00640">
    <property type="entry name" value="Glyco_32"/>
    <property type="match status" value="1"/>
</dbReference>
<evidence type="ECO:0000313" key="6">
    <source>
        <dbReference type="EMBL" id="GES20740.1"/>
    </source>
</evidence>
<name>A0A5M3XIG4_9ACTN</name>
<dbReference type="InterPro" id="IPR051214">
    <property type="entry name" value="GH32_Enzymes"/>
</dbReference>
<comment type="similarity">
    <text evidence="1">Belongs to the glycosyl hydrolase 32 family.</text>
</comment>
<organism evidence="6 7">
    <name type="scientific">Acrocarpospora pleiomorpha</name>
    <dbReference type="NCBI Taxonomy" id="90975"/>
    <lineage>
        <taxon>Bacteria</taxon>
        <taxon>Bacillati</taxon>
        <taxon>Actinomycetota</taxon>
        <taxon>Actinomycetes</taxon>
        <taxon>Streptosporangiales</taxon>
        <taxon>Streptosporangiaceae</taxon>
        <taxon>Acrocarpospora</taxon>
    </lineage>
</organism>
<comment type="caution">
    <text evidence="6">The sequence shown here is derived from an EMBL/GenBank/DDBJ whole genome shotgun (WGS) entry which is preliminary data.</text>
</comment>
<dbReference type="SUPFAM" id="SSF75005">
    <property type="entry name" value="Arabinanase/levansucrase/invertase"/>
    <property type="match status" value="1"/>
</dbReference>
<dbReference type="CDD" id="cd08996">
    <property type="entry name" value="GH32_FFase"/>
    <property type="match status" value="1"/>
</dbReference>
<gene>
    <name evidence="6" type="ORF">Aple_036360</name>
</gene>
<reference evidence="6 7" key="1">
    <citation type="submission" date="2019-10" db="EMBL/GenBank/DDBJ databases">
        <title>Whole genome shotgun sequence of Acrocarpospora pleiomorpha NBRC 16267.</title>
        <authorList>
            <person name="Ichikawa N."/>
            <person name="Kimura A."/>
            <person name="Kitahashi Y."/>
            <person name="Komaki H."/>
            <person name="Oguchi A."/>
        </authorList>
    </citation>
    <scope>NUCLEOTIDE SEQUENCE [LARGE SCALE GENOMIC DNA]</scope>
    <source>
        <strain evidence="6 7">NBRC 16267</strain>
    </source>
</reference>
<evidence type="ECO:0000256" key="2">
    <source>
        <dbReference type="ARBA" id="ARBA00012758"/>
    </source>
</evidence>
<keyword evidence="7" id="KW-1185">Reference proteome</keyword>
<dbReference type="PANTHER" id="PTHR43101:SF1">
    <property type="entry name" value="BETA-FRUCTOSIDASE"/>
    <property type="match status" value="1"/>
</dbReference>
<protein>
    <recommendedName>
        <fullName evidence="2">beta-fructofuranosidase</fullName>
        <ecNumber evidence="2">3.2.1.26</ecNumber>
    </recommendedName>
</protein>
<dbReference type="InterPro" id="IPR001362">
    <property type="entry name" value="Glyco_hydro_32"/>
</dbReference>
<sequence>MTAEATSSRPVAGTRPRPAIHFTADDGWINDPYGVTWVDGEYHLYYQAIPGRVTWGPNCHWGHATSPDLVRWTHQPLALIPQQFEVGCWSGSVVHDAEPPLLFYTRVAGENWEIGQVATAVFDRHTGTWGTNPAAVIETPPAELGVRGFRDPNVFRHGDGWSMLMAAALPDGSAAVLQYRSPDLHQWAFDGVLCSRPNDPADEVPTGALWECPQLFPLGDRWVLLVSVWDHGDLLYVAAATGDYDGHRFTPATWQQLTHGASAYATTAFLDRDGRRCVLSWLREEPRDNAALTVRAGAHSVVSTLRLRADGTLVLEPHPNVDALRGPFLTGSEGQYRVGAHAAEVTGTPTVGEWCRIAEEDSTRARLSFEPDGDGDAGLLRIERPGFPTDVLPIGDARAGLRVLLDADIVEIFAADSYGAYRIAAAGDPPATTVSISGDAAAAVRPLR</sequence>
<dbReference type="Gene3D" id="2.115.10.20">
    <property type="entry name" value="Glycosyl hydrolase domain, family 43"/>
    <property type="match status" value="1"/>
</dbReference>
<accession>A0A5M3XIG4</accession>
<dbReference type="EMBL" id="BLAF01000018">
    <property type="protein sequence ID" value="GES20740.1"/>
    <property type="molecule type" value="Genomic_DNA"/>
</dbReference>
<feature type="domain" description="Glycosyl hydrolase family 32 N-terminal" evidence="5">
    <location>
        <begin position="21"/>
        <end position="317"/>
    </location>
</feature>
<keyword evidence="4" id="KW-0326">Glycosidase</keyword>
<dbReference type="Proteomes" id="UP000377595">
    <property type="component" value="Unassembled WGS sequence"/>
</dbReference>
<keyword evidence="3 6" id="KW-0378">Hydrolase</keyword>
<dbReference type="InterPro" id="IPR023296">
    <property type="entry name" value="Glyco_hydro_beta-prop_sf"/>
</dbReference>
<evidence type="ECO:0000313" key="7">
    <source>
        <dbReference type="Proteomes" id="UP000377595"/>
    </source>
</evidence>
<evidence type="ECO:0000256" key="3">
    <source>
        <dbReference type="ARBA" id="ARBA00022801"/>
    </source>
</evidence>
<dbReference type="GO" id="GO:0004564">
    <property type="term" value="F:beta-fructofuranosidase activity"/>
    <property type="evidence" value="ECO:0007669"/>
    <property type="project" value="UniProtKB-EC"/>
</dbReference>
<evidence type="ECO:0000259" key="5">
    <source>
        <dbReference type="Pfam" id="PF00251"/>
    </source>
</evidence>
<dbReference type="EC" id="3.2.1.26" evidence="2"/>
<dbReference type="InterPro" id="IPR013148">
    <property type="entry name" value="Glyco_hydro_32_N"/>
</dbReference>
<proteinExistence type="inferred from homology"/>
<evidence type="ECO:0000256" key="1">
    <source>
        <dbReference type="ARBA" id="ARBA00009902"/>
    </source>
</evidence>
<dbReference type="AlphaFoldDB" id="A0A5M3XIG4"/>
<dbReference type="PANTHER" id="PTHR43101">
    <property type="entry name" value="BETA-FRUCTOSIDASE"/>
    <property type="match status" value="1"/>
</dbReference>
<dbReference type="GO" id="GO:0005975">
    <property type="term" value="P:carbohydrate metabolic process"/>
    <property type="evidence" value="ECO:0007669"/>
    <property type="project" value="InterPro"/>
</dbReference>
<evidence type="ECO:0000256" key="4">
    <source>
        <dbReference type="ARBA" id="ARBA00023295"/>
    </source>
</evidence>